<organism evidence="2 3">
    <name type="scientific">Brachybacterium muris UCD-AY4</name>
    <dbReference type="NCBI Taxonomy" id="1249481"/>
    <lineage>
        <taxon>Bacteria</taxon>
        <taxon>Bacillati</taxon>
        <taxon>Actinomycetota</taxon>
        <taxon>Actinomycetes</taxon>
        <taxon>Micrococcales</taxon>
        <taxon>Dermabacteraceae</taxon>
        <taxon>Brachybacterium</taxon>
    </lineage>
</organism>
<sequence>MRLSQMMDPVAQRLLELRTVSPSQLLLRGIGVAATVAALLLASPGPLDSNLGSILAAMTVACGLLIQVLRPDSDLGLLSPIAVLLLLAGQGGLGGTDPTAGQSAGASAGESVGASAGQSAGAVLADGALLTAAGVGFALLVAHIAFAIAATAPAHGVQSRSAWSLMGRGAATVLGGSVLASVVVVVALIGVDLGPWMIVPGILAVIALFAVVLPRGD</sequence>
<feature type="transmembrane region" description="Helical" evidence="1">
    <location>
        <begin position="170"/>
        <end position="190"/>
    </location>
</feature>
<dbReference type="HOGENOM" id="CLU_1270286_0_0_11"/>
<reference evidence="2 3" key="1">
    <citation type="journal article" date="2013" name="Genome Announc.">
        <title>Draft genome sequence of an Actinobacterium, Brachybacterium muris strain UCD-AY4.</title>
        <authorList>
            <person name="Lo J.R."/>
            <person name="Lang J.M."/>
            <person name="Darling A.E."/>
            <person name="Eisen J.A."/>
            <person name="Coil D.A."/>
        </authorList>
    </citation>
    <scope>NUCLEOTIDE SEQUENCE [LARGE SCALE GENOMIC DNA]</scope>
    <source>
        <strain evidence="2 3">UCD-AY4</strain>
    </source>
</reference>
<feature type="transmembrane region" description="Helical" evidence="1">
    <location>
        <begin position="196"/>
        <end position="213"/>
    </location>
</feature>
<evidence type="ECO:0000313" key="3">
    <source>
        <dbReference type="Proteomes" id="UP000019754"/>
    </source>
</evidence>
<keyword evidence="3" id="KW-1185">Reference proteome</keyword>
<keyword evidence="1" id="KW-1133">Transmembrane helix</keyword>
<dbReference type="AlphaFoldDB" id="A0A022KYJ8"/>
<comment type="caution">
    <text evidence="2">The sequence shown here is derived from an EMBL/GenBank/DDBJ whole genome shotgun (WGS) entry which is preliminary data.</text>
</comment>
<evidence type="ECO:0000256" key="1">
    <source>
        <dbReference type="SAM" id="Phobius"/>
    </source>
</evidence>
<gene>
    <name evidence="2" type="ORF">D641_0102905</name>
</gene>
<dbReference type="OrthoDB" id="4794418at2"/>
<dbReference type="RefSeq" id="WP_017822298.1">
    <property type="nucleotide sequence ID" value="NZ_AORC01000003.1"/>
</dbReference>
<feature type="transmembrane region" description="Helical" evidence="1">
    <location>
        <begin position="75"/>
        <end position="93"/>
    </location>
</feature>
<keyword evidence="1" id="KW-0812">Transmembrane</keyword>
<evidence type="ECO:0000313" key="2">
    <source>
        <dbReference type="EMBL" id="EYT50848.1"/>
    </source>
</evidence>
<dbReference type="EMBL" id="AORC01000003">
    <property type="protein sequence ID" value="EYT50848.1"/>
    <property type="molecule type" value="Genomic_DNA"/>
</dbReference>
<feature type="transmembrane region" description="Helical" evidence="1">
    <location>
        <begin position="128"/>
        <end position="149"/>
    </location>
</feature>
<accession>A0A022KYJ8</accession>
<feature type="transmembrane region" description="Helical" evidence="1">
    <location>
        <begin position="25"/>
        <end position="45"/>
    </location>
</feature>
<feature type="transmembrane region" description="Helical" evidence="1">
    <location>
        <begin position="51"/>
        <end position="68"/>
    </location>
</feature>
<keyword evidence="1" id="KW-0472">Membrane</keyword>
<protein>
    <submittedName>
        <fullName evidence="2">Uncharacterized protein</fullName>
    </submittedName>
</protein>
<proteinExistence type="predicted"/>
<name>A0A022KYJ8_9MICO</name>
<dbReference type="STRING" id="1249481.D641_0102905"/>
<dbReference type="Proteomes" id="UP000019754">
    <property type="component" value="Unassembled WGS sequence"/>
</dbReference>